<reference evidence="6 7" key="1">
    <citation type="journal article" date="2000" name="Nature">
        <title>The genome sequence of the thermoacidophilic scavenger Thermoplasma acidophilum.</title>
        <authorList>
            <person name="Ruepp A."/>
            <person name="Graml W."/>
            <person name="Santos-Martinez M.L."/>
            <person name="Koretke K.K."/>
            <person name="Volker C."/>
            <person name="Mewes H.W."/>
            <person name="Frishman D."/>
            <person name="Stocker S."/>
            <person name="Lupas A.N."/>
            <person name="Baumeister W."/>
        </authorList>
    </citation>
    <scope>NUCLEOTIDE SEQUENCE [LARGE SCALE GENOMIC DNA]</scope>
    <source>
        <strain evidence="7">ATCC 25905 / DSM 1728 / JCM 9062 / NBRC 15155 / AMRC-C165</strain>
    </source>
</reference>
<evidence type="ECO:0000256" key="3">
    <source>
        <dbReference type="ARBA" id="ARBA00022741"/>
    </source>
</evidence>
<dbReference type="InterPro" id="IPR003439">
    <property type="entry name" value="ABC_transporter-like_ATP-bd"/>
</dbReference>
<keyword evidence="4" id="KW-0067">ATP-binding</keyword>
<dbReference type="PANTHER" id="PTHR42711:SF5">
    <property type="entry name" value="ABC TRANSPORTER ATP-BINDING PROTEIN NATA"/>
    <property type="match status" value="1"/>
</dbReference>
<sequence>MHKMNCIEFNDVTKSFGTKKALDGLSFDVECQESVALIGPNGAGKSTTLKILAGLIKPDSGSVKVGGFDPDSIEAKRLMGYLPEDASPYLTLSVKENLEYIGALRKTEDLEQKVEFLLNLMELNEYRNSRVSTLSRGNRQKLSIALAIIHDPKIMLLDEPLNYLDIPTQEKIIKYFNSMNATFLVSTHIMSIAERFTRRAIIINSGRQIWTGQIDELKEMSREENLTIEGVISKIMGGS</sequence>
<dbReference type="AlphaFoldDB" id="Q9HLJ5"/>
<dbReference type="InParanoid" id="Q9HLJ5"/>
<dbReference type="SUPFAM" id="SSF52540">
    <property type="entry name" value="P-loop containing nucleoside triphosphate hydrolases"/>
    <property type="match status" value="1"/>
</dbReference>
<keyword evidence="7" id="KW-1185">Reference proteome</keyword>
<dbReference type="Gene3D" id="3.40.50.300">
    <property type="entry name" value="P-loop containing nucleotide triphosphate hydrolases"/>
    <property type="match status" value="1"/>
</dbReference>
<evidence type="ECO:0000313" key="7">
    <source>
        <dbReference type="Proteomes" id="UP000001024"/>
    </source>
</evidence>
<dbReference type="HOGENOM" id="CLU_000604_1_2_2"/>
<organism evidence="6 7">
    <name type="scientific">Thermoplasma acidophilum (strain ATCC 25905 / DSM 1728 / JCM 9062 / NBRC 15155 / AMRC-C165)</name>
    <dbReference type="NCBI Taxonomy" id="273075"/>
    <lineage>
        <taxon>Archaea</taxon>
        <taxon>Methanobacteriati</taxon>
        <taxon>Thermoplasmatota</taxon>
        <taxon>Thermoplasmata</taxon>
        <taxon>Thermoplasmatales</taxon>
        <taxon>Thermoplasmataceae</taxon>
        <taxon>Thermoplasma</taxon>
    </lineage>
</organism>
<feature type="domain" description="ABC transporter" evidence="5">
    <location>
        <begin position="7"/>
        <end position="230"/>
    </location>
</feature>
<dbReference type="Pfam" id="PF00005">
    <property type="entry name" value="ABC_tran"/>
    <property type="match status" value="1"/>
</dbReference>
<evidence type="ECO:0000259" key="5">
    <source>
        <dbReference type="PROSITE" id="PS50893"/>
    </source>
</evidence>
<gene>
    <name evidence="6" type="ordered locus">Ta0233</name>
</gene>
<dbReference type="STRING" id="273075.gene:9571450"/>
<dbReference type="GO" id="GO:0005524">
    <property type="term" value="F:ATP binding"/>
    <property type="evidence" value="ECO:0007669"/>
    <property type="project" value="UniProtKB-KW"/>
</dbReference>
<keyword evidence="3" id="KW-0547">Nucleotide-binding</keyword>
<dbReference type="InterPro" id="IPR003593">
    <property type="entry name" value="AAA+_ATPase"/>
</dbReference>
<keyword evidence="2" id="KW-0813">Transport</keyword>
<dbReference type="PaxDb" id="273075-Ta0233"/>
<evidence type="ECO:0000256" key="4">
    <source>
        <dbReference type="ARBA" id="ARBA00022840"/>
    </source>
</evidence>
<dbReference type="SMART" id="SM00382">
    <property type="entry name" value="AAA"/>
    <property type="match status" value="1"/>
</dbReference>
<dbReference type="eggNOG" id="arCOG00194">
    <property type="taxonomic scope" value="Archaea"/>
</dbReference>
<dbReference type="PANTHER" id="PTHR42711">
    <property type="entry name" value="ABC TRANSPORTER ATP-BINDING PROTEIN"/>
    <property type="match status" value="1"/>
</dbReference>
<dbReference type="FunCoup" id="Q9HLJ5">
    <property type="interactions" value="15"/>
</dbReference>
<evidence type="ECO:0000313" key="6">
    <source>
        <dbReference type="EMBL" id="CAC11378.1"/>
    </source>
</evidence>
<proteinExistence type="inferred from homology"/>
<dbReference type="PROSITE" id="PS50893">
    <property type="entry name" value="ABC_TRANSPORTER_2"/>
    <property type="match status" value="1"/>
</dbReference>
<accession>Q9HLJ5</accession>
<evidence type="ECO:0000256" key="1">
    <source>
        <dbReference type="ARBA" id="ARBA00005417"/>
    </source>
</evidence>
<dbReference type="Proteomes" id="UP000001024">
    <property type="component" value="Chromosome"/>
</dbReference>
<dbReference type="InterPro" id="IPR027417">
    <property type="entry name" value="P-loop_NTPase"/>
</dbReference>
<evidence type="ECO:0000256" key="2">
    <source>
        <dbReference type="ARBA" id="ARBA00022448"/>
    </source>
</evidence>
<dbReference type="GO" id="GO:0016887">
    <property type="term" value="F:ATP hydrolysis activity"/>
    <property type="evidence" value="ECO:0007669"/>
    <property type="project" value="InterPro"/>
</dbReference>
<dbReference type="CDD" id="cd03230">
    <property type="entry name" value="ABC_DR_subfamily_A"/>
    <property type="match status" value="1"/>
</dbReference>
<dbReference type="InterPro" id="IPR050763">
    <property type="entry name" value="ABC_transporter_ATP-binding"/>
</dbReference>
<dbReference type="EMBL" id="AL445063">
    <property type="protein sequence ID" value="CAC11378.1"/>
    <property type="molecule type" value="Genomic_DNA"/>
</dbReference>
<name>Q9HLJ5_THEAC</name>
<dbReference type="KEGG" id="tac:Ta0233"/>
<comment type="similarity">
    <text evidence="1">Belongs to the ABC transporter superfamily.</text>
</comment>
<protein>
    <submittedName>
        <fullName evidence="6">Gliding motility protein related</fullName>
    </submittedName>
</protein>
<dbReference type="EnsemblBacteria" id="CAC11378">
    <property type="protein sequence ID" value="CAC11378"/>
    <property type="gene ID" value="CAC11378"/>
</dbReference>